<accession>A0A4Q9M2E9</accession>
<protein>
    <recommendedName>
        <fullName evidence="5">Leucine-rich repeat-containing protein</fullName>
    </recommendedName>
</protein>
<organism evidence="2 3">
    <name type="scientific">Hamiltosporidium tvaerminnensis</name>
    <dbReference type="NCBI Taxonomy" id="1176355"/>
    <lineage>
        <taxon>Eukaryota</taxon>
        <taxon>Fungi</taxon>
        <taxon>Fungi incertae sedis</taxon>
        <taxon>Microsporidia</taxon>
        <taxon>Dubosqiidae</taxon>
        <taxon>Hamiltosporidium</taxon>
    </lineage>
</organism>
<evidence type="ECO:0000313" key="2">
    <source>
        <dbReference type="EMBL" id="TBU20930.1"/>
    </source>
</evidence>
<dbReference type="VEuPathDB" id="MicrosporidiaDB:CWI38_0008p0030"/>
<dbReference type="InterPro" id="IPR032675">
    <property type="entry name" value="LRR_dom_sf"/>
</dbReference>
<dbReference type="AlphaFoldDB" id="A0A4Q9M2E9"/>
<evidence type="ECO:0000313" key="4">
    <source>
        <dbReference type="Proteomes" id="UP000292362"/>
    </source>
</evidence>
<evidence type="ECO:0008006" key="5">
    <source>
        <dbReference type="Google" id="ProtNLM"/>
    </source>
</evidence>
<keyword evidence="3" id="KW-1185">Reference proteome</keyword>
<reference evidence="3 4" key="1">
    <citation type="submission" date="2017-12" db="EMBL/GenBank/DDBJ databases">
        <authorList>
            <person name="Pombert J.-F."/>
            <person name="Haag K.L."/>
            <person name="Ebert D."/>
        </authorList>
    </citation>
    <scope>NUCLEOTIDE SEQUENCE [LARGE SCALE GENOMIC DNA]</scope>
    <source>
        <strain evidence="1">FI-OER-3-3</strain>
        <strain evidence="2">IL-G-3</strain>
    </source>
</reference>
<sequence>MSKAYINVLTNHKNNKKMILGANKLLNNIFRRTMIVKNILIASLLILFLDFNSGFKIEISFLNEDENIGHDLQSDMDSLENTNCTIHETYSVPMEKMDINSMFAQTTNTETIYLPTNTSNENPVILSNEIIPNLTIEDPVEPKNIYAYIQEKDFKGSTANINFPEIFSNALNPNITSSESHEHEYSSISDIGFIITNNSSIIFDYSDEFVIRSKYFEEKCNSNSEIFKLNISDITSGNIDIFNFGVFLASLRFGYDPISFGLQKDFFLIFIELFYDLNCYSQFKVFQDLFKNLYPFFVSYKMSIDAVYSSVDTAEDLKRYRRVFLPFLSLFYGSIDIFIDAKKSELLFLEKSRYKKIYVFEKDDIKTIRIRTTPNIINLMIKTDLGRENHELFIWIVSLYDIDGIRVSADNSYYSECIDSDIACKFLCAFSNVTDIKPVSLTCLLNDILNISKHSCIKLLELERVYFCKKMPIQPEMFPNLETLILVKCILNKNCKFLTSLHKYFRNLKVLRIVGFSLYEGFFKNLVFDYLEFLDLSCCRSIDVTQQMNFLLKKCEYKWLKIDYSEFNVMILNFLIDNVSLQRLSLRNVNFDKFMYSGNFYGRQSCYYYLDISMCRFDRFYSTNYLFRNLAVWMLSLERSDCNECKIILSQESLHNSTRNLSLRGSILDVEISIYLKMFKYLENLNISDLPIKNPEILKNEFLFNVSLLSIDLSNLTIDKEELLNLSQFKNLRDLKITGCNLSVSFIKDLHKMCFYESLEYIDISKNKLCAYDIYFLKLAFCLTHLILTLETNIFSNFDFKLLGPCFKKLKVLIFAQTFVDENIFDFILTTPEITNLEFKESRIEKCIFSERICNSLKFLHTINFFNTILSLENMIALEKIQNNGISVNFSNSSLLSS</sequence>
<dbReference type="Proteomes" id="UP000292282">
    <property type="component" value="Unassembled WGS sequence"/>
</dbReference>
<evidence type="ECO:0000313" key="3">
    <source>
        <dbReference type="Proteomes" id="UP000292282"/>
    </source>
</evidence>
<comment type="caution">
    <text evidence="2">The sequence shown here is derived from an EMBL/GenBank/DDBJ whole genome shotgun (WGS) entry which is preliminary data.</text>
</comment>
<dbReference type="Proteomes" id="UP000292362">
    <property type="component" value="Unassembled WGS sequence"/>
</dbReference>
<dbReference type="EMBL" id="PITJ01000366">
    <property type="protein sequence ID" value="TBU03046.1"/>
    <property type="molecule type" value="Genomic_DNA"/>
</dbReference>
<dbReference type="EMBL" id="PITK01000008">
    <property type="protein sequence ID" value="TBU20930.1"/>
    <property type="molecule type" value="Genomic_DNA"/>
</dbReference>
<name>A0A4Q9M2E9_9MICR</name>
<dbReference type="VEuPathDB" id="MicrosporidiaDB:CWI37_0366p0020"/>
<gene>
    <name evidence="1" type="ORF">CWI37_0366p0020</name>
    <name evidence="2" type="ORF">CWI38_0008p0030</name>
</gene>
<dbReference type="Gene3D" id="3.80.10.10">
    <property type="entry name" value="Ribonuclease Inhibitor"/>
    <property type="match status" value="2"/>
</dbReference>
<evidence type="ECO:0000313" key="1">
    <source>
        <dbReference type="EMBL" id="TBU03046.1"/>
    </source>
</evidence>
<dbReference type="SUPFAM" id="SSF52047">
    <property type="entry name" value="RNI-like"/>
    <property type="match status" value="2"/>
</dbReference>
<proteinExistence type="predicted"/>